<keyword evidence="3" id="KW-1185">Reference proteome</keyword>
<evidence type="ECO:0000313" key="3">
    <source>
        <dbReference type="Proteomes" id="UP000198752"/>
    </source>
</evidence>
<sequence length="147" mass="15642">MFQRVLTCVISALGIIAAMIQSLFGGFSYLAARMDSGVNGYLRIENDRMTSIGALNSLLSFGSHAFIAGLLCALLSSFALYLYIKKGKKTLSGLCFLVAGSLNCLILFGTGLPVGILLVLVGMVVMAGKSDVITHKPPFINKNQMSE</sequence>
<reference evidence="3" key="1">
    <citation type="submission" date="2016-10" db="EMBL/GenBank/DDBJ databases">
        <authorList>
            <person name="Varghese N."/>
            <person name="Submissions S."/>
        </authorList>
    </citation>
    <scope>NUCLEOTIDE SEQUENCE [LARGE SCALE GENOMIC DNA]</scope>
    <source>
        <strain evidence="3">ATCC 700379</strain>
    </source>
</reference>
<keyword evidence="1" id="KW-0812">Transmembrane</keyword>
<feature type="transmembrane region" description="Helical" evidence="1">
    <location>
        <begin position="65"/>
        <end position="84"/>
    </location>
</feature>
<feature type="transmembrane region" description="Helical" evidence="1">
    <location>
        <begin position="12"/>
        <end position="32"/>
    </location>
</feature>
<dbReference type="RefSeq" id="WP_093668872.1">
    <property type="nucleotide sequence ID" value="NZ_FOOY01000003.1"/>
</dbReference>
<dbReference type="OrthoDB" id="9859189at2"/>
<organism evidence="2 3">
    <name type="scientific">Sporolactobacillus nakayamae</name>
    <dbReference type="NCBI Taxonomy" id="269670"/>
    <lineage>
        <taxon>Bacteria</taxon>
        <taxon>Bacillati</taxon>
        <taxon>Bacillota</taxon>
        <taxon>Bacilli</taxon>
        <taxon>Bacillales</taxon>
        <taxon>Sporolactobacillaceae</taxon>
        <taxon>Sporolactobacillus</taxon>
    </lineage>
</organism>
<gene>
    <name evidence="2" type="ORF">SAMN02982927_00030</name>
</gene>
<dbReference type="Proteomes" id="UP000198752">
    <property type="component" value="Unassembled WGS sequence"/>
</dbReference>
<proteinExistence type="predicted"/>
<evidence type="ECO:0000256" key="1">
    <source>
        <dbReference type="SAM" id="Phobius"/>
    </source>
</evidence>
<keyword evidence="1" id="KW-0472">Membrane</keyword>
<dbReference type="EMBL" id="FOOY01000003">
    <property type="protein sequence ID" value="SFF93829.1"/>
    <property type="molecule type" value="Genomic_DNA"/>
</dbReference>
<keyword evidence="1" id="KW-1133">Transmembrane helix</keyword>
<evidence type="ECO:0000313" key="2">
    <source>
        <dbReference type="EMBL" id="SFF93829.1"/>
    </source>
</evidence>
<protein>
    <recommendedName>
        <fullName evidence="4">DUF4064 domain-containing protein</fullName>
    </recommendedName>
</protein>
<accession>A0A1I2MT10</accession>
<feature type="transmembrane region" description="Helical" evidence="1">
    <location>
        <begin position="96"/>
        <end position="127"/>
    </location>
</feature>
<name>A0A1I2MT10_9BACL</name>
<evidence type="ECO:0008006" key="4">
    <source>
        <dbReference type="Google" id="ProtNLM"/>
    </source>
</evidence>
<dbReference type="AlphaFoldDB" id="A0A1I2MT10"/>